<proteinExistence type="predicted"/>
<evidence type="ECO:0000256" key="1">
    <source>
        <dbReference type="SAM" id="SignalP"/>
    </source>
</evidence>
<dbReference type="Proteomes" id="UP000692954">
    <property type="component" value="Unassembled WGS sequence"/>
</dbReference>
<feature type="signal peptide" evidence="1">
    <location>
        <begin position="1"/>
        <end position="18"/>
    </location>
</feature>
<evidence type="ECO:0000313" key="2">
    <source>
        <dbReference type="EMBL" id="CAD8074110.1"/>
    </source>
</evidence>
<organism evidence="2 3">
    <name type="scientific">Paramecium sonneborni</name>
    <dbReference type="NCBI Taxonomy" id="65129"/>
    <lineage>
        <taxon>Eukaryota</taxon>
        <taxon>Sar</taxon>
        <taxon>Alveolata</taxon>
        <taxon>Ciliophora</taxon>
        <taxon>Intramacronucleata</taxon>
        <taxon>Oligohymenophorea</taxon>
        <taxon>Peniculida</taxon>
        <taxon>Parameciidae</taxon>
        <taxon>Paramecium</taxon>
    </lineage>
</organism>
<name>A0A8S1M121_9CILI</name>
<reference evidence="2" key="1">
    <citation type="submission" date="2021-01" db="EMBL/GenBank/DDBJ databases">
        <authorList>
            <consortium name="Genoscope - CEA"/>
            <person name="William W."/>
        </authorList>
    </citation>
    <scope>NUCLEOTIDE SEQUENCE</scope>
</reference>
<keyword evidence="3" id="KW-1185">Reference proteome</keyword>
<accession>A0A8S1M121</accession>
<evidence type="ECO:0000313" key="3">
    <source>
        <dbReference type="Proteomes" id="UP000692954"/>
    </source>
</evidence>
<gene>
    <name evidence="2" type="ORF">PSON_ATCC_30995.1.T0310320</name>
</gene>
<dbReference type="EMBL" id="CAJJDN010000031">
    <property type="protein sequence ID" value="CAD8074110.1"/>
    <property type="molecule type" value="Genomic_DNA"/>
</dbReference>
<protein>
    <submittedName>
        <fullName evidence="2">Uncharacterized protein</fullName>
    </submittedName>
</protein>
<comment type="caution">
    <text evidence="2">The sequence shown here is derived from an EMBL/GenBank/DDBJ whole genome shotgun (WGS) entry which is preliminary data.</text>
</comment>
<keyword evidence="1" id="KW-0732">Signal</keyword>
<feature type="chain" id="PRO_5035893124" evidence="1">
    <location>
        <begin position="19"/>
        <end position="391"/>
    </location>
</feature>
<dbReference type="AlphaFoldDB" id="A0A8S1M121"/>
<sequence>MVFNYVIIVMMSISQTSCQFYSLESDNLIYPFYMQQNLGDLESGNIYNYNINNFGIDSLNDDFNIGIWVNPINYSSYYQLIMQINGNQITVIYYNQQIRILDYYYGYLYQSSIQNYWIYVYYQQRSIFGIYQICFIVIYYGPNPTCIELPPNNYYNFGFLQPSINLDSFFNYYYSNFILPFDGQAISITIKKMKIYQSFNFQMIDLMTLMQYIEPEVILDLKIYERIQTQILKDWSDYQHIVQMGNSLNSDSYDPLIIVNEQMLQFSNQQYIQIENFKISQSLTIEIQLSSDSISGEFIILSLTSRRLQSNIIKIMADFNYQQITILFSQYSVSFTSGIDFNQKLMIGILNLVEMTVILFIQNGQILNLNPYFTSIDIRDTDTLIIGSIEI</sequence>